<feature type="transmembrane region" description="Helical" evidence="1">
    <location>
        <begin position="127"/>
        <end position="145"/>
    </location>
</feature>
<reference evidence="2" key="1">
    <citation type="submission" date="2021-01" db="EMBL/GenBank/DDBJ databases">
        <authorList>
            <consortium name="Genoscope - CEA"/>
            <person name="William W."/>
        </authorList>
    </citation>
    <scope>NUCLEOTIDE SEQUENCE</scope>
</reference>
<keyword evidence="1" id="KW-0472">Membrane</keyword>
<comment type="caution">
    <text evidence="2">The sequence shown here is derived from an EMBL/GenBank/DDBJ whole genome shotgun (WGS) entry which is preliminary data.</text>
</comment>
<keyword evidence="3" id="KW-1185">Reference proteome</keyword>
<evidence type="ECO:0000256" key="1">
    <source>
        <dbReference type="SAM" id="Phobius"/>
    </source>
</evidence>
<protein>
    <recommendedName>
        <fullName evidence="4">Transmembrane protein</fullName>
    </recommendedName>
</protein>
<gene>
    <name evidence="2" type="ORF">PSON_ATCC_30995.1.T0080215</name>
</gene>
<organism evidence="2 3">
    <name type="scientific">Paramecium sonneborni</name>
    <dbReference type="NCBI Taxonomy" id="65129"/>
    <lineage>
        <taxon>Eukaryota</taxon>
        <taxon>Sar</taxon>
        <taxon>Alveolata</taxon>
        <taxon>Ciliophora</taxon>
        <taxon>Intramacronucleata</taxon>
        <taxon>Oligohymenophorea</taxon>
        <taxon>Peniculida</taxon>
        <taxon>Parameciidae</taxon>
        <taxon>Paramecium</taxon>
    </lineage>
</organism>
<name>A0A8S1KGJ3_9CILI</name>
<dbReference type="EMBL" id="CAJJDN010000008">
    <property type="protein sequence ID" value="CAD8054329.1"/>
    <property type="molecule type" value="Genomic_DNA"/>
</dbReference>
<keyword evidence="1" id="KW-0812">Transmembrane</keyword>
<proteinExistence type="predicted"/>
<evidence type="ECO:0008006" key="4">
    <source>
        <dbReference type="Google" id="ProtNLM"/>
    </source>
</evidence>
<accession>A0A8S1KGJ3</accession>
<evidence type="ECO:0000313" key="2">
    <source>
        <dbReference type="EMBL" id="CAD8054329.1"/>
    </source>
</evidence>
<sequence>MILITLVLSTVNSWTESVANGGKIIFFRSEVEHTVNGFQYNLEVQIQNTLLFFFATTTNRMTVLVFFIKDDNCIKKYIFILKFTLDLSYLIYPPFLFNHIIQTQDLSLNQILQKKYLGTFLKRHQKLLILNFNFFIICIIILKFFSCQFQIQYHFNIQFFFSYLEKHQQKKSQFIKEKILMR</sequence>
<evidence type="ECO:0000313" key="3">
    <source>
        <dbReference type="Proteomes" id="UP000692954"/>
    </source>
</evidence>
<keyword evidence="1" id="KW-1133">Transmembrane helix</keyword>
<dbReference type="AlphaFoldDB" id="A0A8S1KGJ3"/>
<feature type="transmembrane region" description="Helical" evidence="1">
    <location>
        <begin position="45"/>
        <end position="68"/>
    </location>
</feature>
<dbReference type="Proteomes" id="UP000692954">
    <property type="component" value="Unassembled WGS sequence"/>
</dbReference>
<dbReference type="OrthoDB" id="429145at2759"/>